<dbReference type="Gene3D" id="1.20.1640.10">
    <property type="entry name" value="Multidrug efflux transporter AcrB transmembrane domain"/>
    <property type="match status" value="2"/>
</dbReference>
<dbReference type="GO" id="GO:0005886">
    <property type="term" value="C:plasma membrane"/>
    <property type="evidence" value="ECO:0007669"/>
    <property type="project" value="UniProtKB-SubCell"/>
</dbReference>
<feature type="transmembrane region" description="Helical" evidence="7">
    <location>
        <begin position="319"/>
        <end position="341"/>
    </location>
</feature>
<keyword evidence="5 7" id="KW-1133">Transmembrane helix</keyword>
<feature type="transmembrane region" description="Helical" evidence="7">
    <location>
        <begin position="603"/>
        <end position="624"/>
    </location>
</feature>
<keyword evidence="4 7" id="KW-0812">Transmembrane</keyword>
<reference evidence="9 10" key="1">
    <citation type="submission" date="2017-07" db="EMBL/GenBank/DDBJ databases">
        <title>Draft sequence of Rhodococcus enclensis 23b-28.</title>
        <authorList>
            <person name="Besaury L."/>
            <person name="Sancelme M."/>
            <person name="Amato P."/>
            <person name="Lallement A."/>
            <person name="Delort A.-M."/>
        </authorList>
    </citation>
    <scope>NUCLEOTIDE SEQUENCE [LARGE SCALE GENOMIC DNA]</scope>
    <source>
        <strain evidence="9 10">23b-28</strain>
    </source>
</reference>
<evidence type="ECO:0000256" key="6">
    <source>
        <dbReference type="ARBA" id="ARBA00023136"/>
    </source>
</evidence>
<comment type="caution">
    <text evidence="9">The sequence shown here is derived from an EMBL/GenBank/DDBJ whole genome shotgun (WGS) entry which is preliminary data.</text>
</comment>
<accession>A0A2A5JHC8</accession>
<proteinExistence type="inferred from homology"/>
<evidence type="ECO:0000256" key="3">
    <source>
        <dbReference type="ARBA" id="ARBA00022475"/>
    </source>
</evidence>
<evidence type="ECO:0000256" key="1">
    <source>
        <dbReference type="ARBA" id="ARBA00004651"/>
    </source>
</evidence>
<evidence type="ECO:0000256" key="7">
    <source>
        <dbReference type="SAM" id="Phobius"/>
    </source>
</evidence>
<dbReference type="AlphaFoldDB" id="A0A2A5JHC8"/>
<dbReference type="PROSITE" id="PS50156">
    <property type="entry name" value="SSD"/>
    <property type="match status" value="1"/>
</dbReference>
<evidence type="ECO:0000313" key="10">
    <source>
        <dbReference type="Proteomes" id="UP000230886"/>
    </source>
</evidence>
<name>A0A2A5JHC8_RHOSG</name>
<feature type="domain" description="SSD" evidence="8">
    <location>
        <begin position="264"/>
        <end position="377"/>
    </location>
</feature>
<dbReference type="InterPro" id="IPR000731">
    <property type="entry name" value="SSD"/>
</dbReference>
<feature type="transmembrane region" description="Helical" evidence="7">
    <location>
        <begin position="577"/>
        <end position="596"/>
    </location>
</feature>
<feature type="transmembrane region" description="Helical" evidence="7">
    <location>
        <begin position="644"/>
        <end position="665"/>
    </location>
</feature>
<dbReference type="RefSeq" id="WP_099696788.1">
    <property type="nucleotide sequence ID" value="NZ_NOVD01000001.1"/>
</dbReference>
<dbReference type="SUPFAM" id="SSF82866">
    <property type="entry name" value="Multidrug efflux transporter AcrB transmembrane domain"/>
    <property type="match status" value="2"/>
</dbReference>
<comment type="subcellular location">
    <subcellularLocation>
        <location evidence="1">Cell membrane</location>
        <topology evidence="1">Multi-pass membrane protein</topology>
    </subcellularLocation>
</comment>
<evidence type="ECO:0000313" key="9">
    <source>
        <dbReference type="EMBL" id="PCK29000.1"/>
    </source>
</evidence>
<dbReference type="Pfam" id="PF03176">
    <property type="entry name" value="MMPL"/>
    <property type="match status" value="2"/>
</dbReference>
<feature type="transmembrane region" description="Helical" evidence="7">
    <location>
        <begin position="228"/>
        <end position="247"/>
    </location>
</feature>
<gene>
    <name evidence="9" type="ORF">CHR55_00955</name>
</gene>
<feature type="transmembrane region" description="Helical" evidence="7">
    <location>
        <begin position="353"/>
        <end position="378"/>
    </location>
</feature>
<evidence type="ECO:0000256" key="5">
    <source>
        <dbReference type="ARBA" id="ARBA00022989"/>
    </source>
</evidence>
<sequence length="784" mass="81153">MATYLYRIGKFAYRRKGAVLSVWLIILVLMGVGAATLSGPTKDSFSIPGTPAQQAQDLMAERFPDAPNPMDSLSARYVVQAPAGTTLADPANVKAMDEMLASIRGIDKVADSAKVDPATATPEQAAKALVNPVTGNDSMVAMFKEKAAAAGTSETQAVDDARALSPLSADGTVGYVEVPFSGDFADLDQALRDSINSAADVGRAEGLNVQVSGSAAQEAEMPGGVTELIGIAVAAVVLAITFGSLVAAGLPLLTAIIGIAIGSLGITVATGFMDLSSMTPTLAIMIGLAVAIDYSLFIMSRFRHELTLTDNRAEAAGRAVGTAGSAVVFAGLTVIIALVALRVVGIPFLSDMGAAAAFTVLIAVLIALTLLPAILGMFGRKAFAGKIPFLSKRAEESEDEDSGKPKLALRFISAVVRRPLVPLIGGVVLLGALALPATGLSLALPSEATGDPATSARQAYDLIDEGFGDGRNGPLIAVVDAKGASVPAGEAFAEVVSTISSFDDVQNAQVVGVNEAGDTAQVLITPKSGPTDPATMDLVSSLRGAEGGLNDSIGVSYGITGQTALEGDVSDTLKDALVPYLAVVVGLAFILLLLVFRSILVPLTATLGFLLSVLATFGATVAIFQHGWLGIISNPQPLVSFMPIFLIGVVFGLAMDYQVFLVTRMREEYVHGASAKEAVTIGFNHGARVVSAAAVIMISVFGAFIAEPNSFIKSIGFALAAAVFFDAFIVRMVIIPSVMALLGDKAWWLPKWLDKILPNVDIEGEKLSKALREEKEAELQSASA</sequence>
<protein>
    <recommendedName>
        <fullName evidence="8">SSD domain-containing protein</fullName>
    </recommendedName>
</protein>
<feature type="transmembrane region" description="Helical" evidence="7">
    <location>
        <begin position="252"/>
        <end position="272"/>
    </location>
</feature>
<dbReference type="PANTHER" id="PTHR33406">
    <property type="entry name" value="MEMBRANE PROTEIN MJ1562-RELATED"/>
    <property type="match status" value="1"/>
</dbReference>
<evidence type="ECO:0000256" key="2">
    <source>
        <dbReference type="ARBA" id="ARBA00010157"/>
    </source>
</evidence>
<comment type="similarity">
    <text evidence="2">Belongs to the resistance-nodulation-cell division (RND) (TC 2.A.6) family. MmpL subfamily.</text>
</comment>
<dbReference type="PANTHER" id="PTHR33406:SF11">
    <property type="entry name" value="MEMBRANE PROTEIN SCO6666-RELATED"/>
    <property type="match status" value="1"/>
</dbReference>
<keyword evidence="3" id="KW-1003">Cell membrane</keyword>
<feature type="transmembrane region" description="Helical" evidence="7">
    <location>
        <begin position="278"/>
        <end position="298"/>
    </location>
</feature>
<dbReference type="EMBL" id="NOVD01000001">
    <property type="protein sequence ID" value="PCK29000.1"/>
    <property type="molecule type" value="Genomic_DNA"/>
</dbReference>
<keyword evidence="6 7" id="KW-0472">Membrane</keyword>
<dbReference type="Proteomes" id="UP000230886">
    <property type="component" value="Unassembled WGS sequence"/>
</dbReference>
<dbReference type="InterPro" id="IPR004869">
    <property type="entry name" value="MMPL_dom"/>
</dbReference>
<feature type="transmembrane region" description="Helical" evidence="7">
    <location>
        <begin position="420"/>
        <end position="444"/>
    </location>
</feature>
<organism evidence="9 10">
    <name type="scientific">Rhodococcus qingshengii</name>
    <dbReference type="NCBI Taxonomy" id="334542"/>
    <lineage>
        <taxon>Bacteria</taxon>
        <taxon>Bacillati</taxon>
        <taxon>Actinomycetota</taxon>
        <taxon>Actinomycetes</taxon>
        <taxon>Mycobacteriales</taxon>
        <taxon>Nocardiaceae</taxon>
        <taxon>Rhodococcus</taxon>
        <taxon>Rhodococcus erythropolis group</taxon>
    </lineage>
</organism>
<evidence type="ECO:0000256" key="4">
    <source>
        <dbReference type="ARBA" id="ARBA00022692"/>
    </source>
</evidence>
<evidence type="ECO:0000259" key="8">
    <source>
        <dbReference type="PROSITE" id="PS50156"/>
    </source>
</evidence>
<feature type="transmembrane region" description="Helical" evidence="7">
    <location>
        <begin position="717"/>
        <end position="742"/>
    </location>
</feature>
<dbReference type="InterPro" id="IPR050545">
    <property type="entry name" value="Mycobact_MmpL"/>
</dbReference>
<feature type="transmembrane region" description="Helical" evidence="7">
    <location>
        <begin position="686"/>
        <end position="705"/>
    </location>
</feature>